<gene>
    <name evidence="2" type="ORF">UW52_C0001G0043</name>
</gene>
<feature type="transmembrane region" description="Helical" evidence="1">
    <location>
        <begin position="298"/>
        <end position="315"/>
    </location>
</feature>
<dbReference type="EMBL" id="LCIQ01000001">
    <property type="protein sequence ID" value="KKT61605.1"/>
    <property type="molecule type" value="Genomic_DNA"/>
</dbReference>
<feature type="transmembrane region" description="Helical" evidence="1">
    <location>
        <begin position="88"/>
        <end position="107"/>
    </location>
</feature>
<feature type="transmembrane region" description="Helical" evidence="1">
    <location>
        <begin position="351"/>
        <end position="370"/>
    </location>
</feature>
<feature type="transmembrane region" description="Helical" evidence="1">
    <location>
        <begin position="146"/>
        <end position="163"/>
    </location>
</feature>
<evidence type="ECO:0000313" key="3">
    <source>
        <dbReference type="Proteomes" id="UP000034521"/>
    </source>
</evidence>
<feature type="transmembrane region" description="Helical" evidence="1">
    <location>
        <begin position="6"/>
        <end position="26"/>
    </location>
</feature>
<evidence type="ECO:0000313" key="2">
    <source>
        <dbReference type="EMBL" id="KKT61605.1"/>
    </source>
</evidence>
<feature type="transmembrane region" description="Helical" evidence="1">
    <location>
        <begin position="47"/>
        <end position="68"/>
    </location>
</feature>
<reference evidence="2 3" key="1">
    <citation type="journal article" date="2015" name="Nature">
        <title>rRNA introns, odd ribosomes, and small enigmatic genomes across a large radiation of phyla.</title>
        <authorList>
            <person name="Brown C.T."/>
            <person name="Hug L.A."/>
            <person name="Thomas B.C."/>
            <person name="Sharon I."/>
            <person name="Castelle C.J."/>
            <person name="Singh A."/>
            <person name="Wilkins M.J."/>
            <person name="Williams K.H."/>
            <person name="Banfield J.F."/>
        </authorList>
    </citation>
    <scope>NUCLEOTIDE SEQUENCE [LARGE SCALE GENOMIC DNA]</scope>
</reference>
<comment type="caution">
    <text evidence="2">The sequence shown here is derived from an EMBL/GenBank/DDBJ whole genome shotgun (WGS) entry which is preliminary data.</text>
</comment>
<feature type="transmembrane region" description="Helical" evidence="1">
    <location>
        <begin position="239"/>
        <end position="266"/>
    </location>
</feature>
<keyword evidence="1" id="KW-1133">Transmembrane helix</keyword>
<accession>A0A0G1IR56</accession>
<organism evidence="2 3">
    <name type="scientific">Candidatus Gottesmanbacteria bacterium GW2011_GWA1_44_24b</name>
    <dbReference type="NCBI Taxonomy" id="1618437"/>
    <lineage>
        <taxon>Bacteria</taxon>
        <taxon>Candidatus Gottesmaniibacteriota</taxon>
    </lineage>
</organism>
<name>A0A0G1IR56_9BACT</name>
<feature type="transmembrane region" description="Helical" evidence="1">
    <location>
        <begin position="203"/>
        <end position="233"/>
    </location>
</feature>
<proteinExistence type="predicted"/>
<protein>
    <recommendedName>
        <fullName evidence="4">DUF2029 domain-containing protein</fullName>
    </recommendedName>
</protein>
<keyword evidence="1" id="KW-0812">Transmembrane</keyword>
<keyword evidence="1" id="KW-0472">Membrane</keyword>
<evidence type="ECO:0000256" key="1">
    <source>
        <dbReference type="SAM" id="Phobius"/>
    </source>
</evidence>
<feature type="transmembrane region" description="Helical" evidence="1">
    <location>
        <begin position="273"/>
        <end position="292"/>
    </location>
</feature>
<feature type="transmembrane region" description="Helical" evidence="1">
    <location>
        <begin position="169"/>
        <end position="191"/>
    </location>
</feature>
<dbReference type="Proteomes" id="UP000034521">
    <property type="component" value="Unassembled WGS sequence"/>
</dbReference>
<dbReference type="Pfam" id="PF26314">
    <property type="entry name" value="MptA_B_family"/>
    <property type="match status" value="1"/>
</dbReference>
<evidence type="ECO:0008006" key="4">
    <source>
        <dbReference type="Google" id="ProtNLM"/>
    </source>
</evidence>
<sequence>MIYFPFWIATSVIISIFSYAFVDVNLRLTDNPIFQAILSQLAISMRSYRMQTAGIFILILLCLFVLWWKTIQSVHPEKYGYRQFLSRTVIVCALLILSYPFLSYDLFNYIATSKVAFAWHENPYVVMPIEIYNDPNLAFTRAANKVALYGPAWLLLTWIPHTLGMGNIWQTIIAFKCITALFYFGMSYLIWHITKKMQNVIFFALNPLILIEVLVSGHNDIVMMVLACVGLLLWQKKEWVNRLVGLCMFTLSIFIKGATIVLLPLLFFRKTTYSRLMCIVSCLLFLVFIVFAPVREELYPWYAVWFLSAAAFLPYSKYARVWQFCIAVSIGLELRHVPYMAMGYYEGPGPVLRIVLTIIPVVLWICYNVYNYYKNYNIYKNA</sequence>
<dbReference type="AlphaFoldDB" id="A0A0G1IR56"/>